<dbReference type="InterPro" id="IPR013784">
    <property type="entry name" value="Carb-bd-like_fold"/>
</dbReference>
<evidence type="ECO:0008006" key="4">
    <source>
        <dbReference type="Google" id="ProtNLM"/>
    </source>
</evidence>
<name>A0AAU9E7B4_9BACT</name>
<dbReference type="SUPFAM" id="SSF49452">
    <property type="entry name" value="Starch-binding domain-like"/>
    <property type="match status" value="1"/>
</dbReference>
<organism evidence="2 3">
    <name type="scientific">Desulfoferula mesophila</name>
    <dbReference type="NCBI Taxonomy" id="3058419"/>
    <lineage>
        <taxon>Bacteria</taxon>
        <taxon>Pseudomonadati</taxon>
        <taxon>Thermodesulfobacteriota</taxon>
        <taxon>Desulfarculia</taxon>
        <taxon>Desulfarculales</taxon>
        <taxon>Desulfarculaceae</taxon>
        <taxon>Desulfoferula</taxon>
    </lineage>
</organism>
<feature type="chain" id="PRO_5043414873" description="Carboxypeptidase regulatory-like domain-containing protein" evidence="1">
    <location>
        <begin position="25"/>
        <end position="130"/>
    </location>
</feature>
<evidence type="ECO:0000256" key="1">
    <source>
        <dbReference type="SAM" id="SignalP"/>
    </source>
</evidence>
<feature type="signal peptide" evidence="1">
    <location>
        <begin position="1"/>
        <end position="24"/>
    </location>
</feature>
<dbReference type="EMBL" id="AP028679">
    <property type="protein sequence ID" value="BEQ13036.1"/>
    <property type="molecule type" value="Genomic_DNA"/>
</dbReference>
<evidence type="ECO:0000313" key="3">
    <source>
        <dbReference type="Proteomes" id="UP001366166"/>
    </source>
</evidence>
<reference evidence="3" key="1">
    <citation type="journal article" date="2023" name="Arch. Microbiol.">
        <title>Desulfoferula mesophilus gen. nov. sp. nov., a mesophilic sulfate-reducing bacterium isolated from a brackish lake sediment.</title>
        <authorList>
            <person name="Watanabe T."/>
            <person name="Yabe T."/>
            <person name="Tsuji J.M."/>
            <person name="Fukui M."/>
        </authorList>
    </citation>
    <scope>NUCLEOTIDE SEQUENCE [LARGE SCALE GENOMIC DNA]</scope>
    <source>
        <strain evidence="3">12FAK</strain>
    </source>
</reference>
<keyword evidence="3" id="KW-1185">Reference proteome</keyword>
<dbReference type="Gene3D" id="2.60.40.1120">
    <property type="entry name" value="Carboxypeptidase-like, regulatory domain"/>
    <property type="match status" value="1"/>
</dbReference>
<protein>
    <recommendedName>
        <fullName evidence="4">Carboxypeptidase regulatory-like domain-containing protein</fullName>
    </recommendedName>
</protein>
<dbReference type="AlphaFoldDB" id="A0AAU9E7B4"/>
<dbReference type="KEGG" id="dmp:FAK_01020"/>
<dbReference type="GO" id="GO:0030246">
    <property type="term" value="F:carbohydrate binding"/>
    <property type="evidence" value="ECO:0007669"/>
    <property type="project" value="InterPro"/>
</dbReference>
<evidence type="ECO:0000313" key="2">
    <source>
        <dbReference type="EMBL" id="BEQ13036.1"/>
    </source>
</evidence>
<sequence>MSRLRLLLPLCLLLTFCLAGSALAQNDSGVITGTVTDRYGEPLKKASVRASNLDDGLVVESLTGERGVFELNQMSPGTYEVQISLGPMGIRKRQIKLAPGQKVRVDFVFRVDEPRGVDPNYRPSPPSMIN</sequence>
<keyword evidence="1" id="KW-0732">Signal</keyword>
<dbReference type="Proteomes" id="UP001366166">
    <property type="component" value="Chromosome"/>
</dbReference>
<gene>
    <name evidence="2" type="ORF">FAK_01020</name>
</gene>
<dbReference type="RefSeq" id="WP_338604239.1">
    <property type="nucleotide sequence ID" value="NZ_AP028679.1"/>
</dbReference>
<accession>A0AAU9E7B4</accession>
<dbReference type="Pfam" id="PF13620">
    <property type="entry name" value="CarboxypepD_reg"/>
    <property type="match status" value="1"/>
</dbReference>
<proteinExistence type="predicted"/>